<protein>
    <recommendedName>
        <fullName evidence="3">DUF4283 domain-containing protein</fullName>
    </recommendedName>
</protein>
<gene>
    <name evidence="1" type="ORF">VNO78_08954</name>
</gene>
<reference evidence="1 2" key="1">
    <citation type="submission" date="2024-01" db="EMBL/GenBank/DDBJ databases">
        <title>The genomes of 5 underutilized Papilionoideae crops provide insights into root nodulation and disease resistanc.</title>
        <authorList>
            <person name="Jiang F."/>
        </authorList>
    </citation>
    <scope>NUCLEOTIDE SEQUENCE [LARGE SCALE GENOMIC DNA]</scope>
    <source>
        <strain evidence="1">DUOXIRENSHENG_FW03</strain>
        <tissue evidence="1">Leaves</tissue>
    </source>
</reference>
<proteinExistence type="predicted"/>
<dbReference type="Proteomes" id="UP001386955">
    <property type="component" value="Unassembled WGS sequence"/>
</dbReference>
<accession>A0AAN9XTC2</accession>
<evidence type="ECO:0000313" key="1">
    <source>
        <dbReference type="EMBL" id="KAK7407228.1"/>
    </source>
</evidence>
<comment type="caution">
    <text evidence="1">The sequence shown here is derived from an EMBL/GenBank/DDBJ whole genome shotgun (WGS) entry which is preliminary data.</text>
</comment>
<dbReference type="PANTHER" id="PTHR34427">
    <property type="entry name" value="DUF4283 DOMAIN PROTEIN"/>
    <property type="match status" value="1"/>
</dbReference>
<dbReference type="EMBL" id="JAYMYS010000002">
    <property type="protein sequence ID" value="KAK7407228.1"/>
    <property type="molecule type" value="Genomic_DNA"/>
</dbReference>
<evidence type="ECO:0008006" key="3">
    <source>
        <dbReference type="Google" id="ProtNLM"/>
    </source>
</evidence>
<dbReference type="AlphaFoldDB" id="A0AAN9XTC2"/>
<name>A0AAN9XTC2_PSOTE</name>
<organism evidence="1 2">
    <name type="scientific">Psophocarpus tetragonolobus</name>
    <name type="common">Winged bean</name>
    <name type="synonym">Dolichos tetragonolobus</name>
    <dbReference type="NCBI Taxonomy" id="3891"/>
    <lineage>
        <taxon>Eukaryota</taxon>
        <taxon>Viridiplantae</taxon>
        <taxon>Streptophyta</taxon>
        <taxon>Embryophyta</taxon>
        <taxon>Tracheophyta</taxon>
        <taxon>Spermatophyta</taxon>
        <taxon>Magnoliopsida</taxon>
        <taxon>eudicotyledons</taxon>
        <taxon>Gunneridae</taxon>
        <taxon>Pentapetalae</taxon>
        <taxon>rosids</taxon>
        <taxon>fabids</taxon>
        <taxon>Fabales</taxon>
        <taxon>Fabaceae</taxon>
        <taxon>Papilionoideae</taxon>
        <taxon>50 kb inversion clade</taxon>
        <taxon>NPAAA clade</taxon>
        <taxon>indigoferoid/millettioid clade</taxon>
        <taxon>Phaseoleae</taxon>
        <taxon>Psophocarpus</taxon>
    </lineage>
</organism>
<sequence length="138" mass="15882">MQKWFSEIRSWGPSVVDIKCLVWLKCIGVSLQTWNISFFKSLASLFGEFVQLDELTEMKDRFDVSRIAIVFKECRMVNEVVCIQCDFRPEHDSPVGQEVFGANGCWAVLAHLGMTRGCIRHLEFSNLSLVLVSFRPQF</sequence>
<keyword evidence="2" id="KW-1185">Reference proteome</keyword>
<dbReference type="PANTHER" id="PTHR34427:SF5">
    <property type="entry name" value="DUF4283 DOMAIN-CONTAINING PROTEIN"/>
    <property type="match status" value="1"/>
</dbReference>
<evidence type="ECO:0000313" key="2">
    <source>
        <dbReference type="Proteomes" id="UP001386955"/>
    </source>
</evidence>